<dbReference type="GO" id="GO:0046872">
    <property type="term" value="F:metal ion binding"/>
    <property type="evidence" value="ECO:0007669"/>
    <property type="project" value="UniProtKB-KW"/>
</dbReference>
<keyword evidence="10" id="KW-1015">Disulfide bond</keyword>
<dbReference type="STRING" id="74649.A0A2P6RCY9"/>
<evidence type="ECO:0000256" key="1">
    <source>
        <dbReference type="ARBA" id="ARBA00000189"/>
    </source>
</evidence>
<dbReference type="Proteomes" id="UP000238479">
    <property type="component" value="Chromosome 3"/>
</dbReference>
<dbReference type="Pfam" id="PF00141">
    <property type="entry name" value="peroxidase"/>
    <property type="match status" value="1"/>
</dbReference>
<evidence type="ECO:0000256" key="4">
    <source>
        <dbReference type="ARBA" id="ARBA00022559"/>
    </source>
</evidence>
<comment type="similarity">
    <text evidence="11">Belongs to the peroxidase family.</text>
</comment>
<dbReference type="PANTHER" id="PTHR31388:SF5">
    <property type="entry name" value="PEROXIDASE"/>
    <property type="match status" value="1"/>
</dbReference>
<dbReference type="PROSITE" id="PS50873">
    <property type="entry name" value="PEROXIDASE_4"/>
    <property type="match status" value="1"/>
</dbReference>
<evidence type="ECO:0000256" key="10">
    <source>
        <dbReference type="PIRSR" id="PIRSR600823-5"/>
    </source>
</evidence>
<dbReference type="OMA" id="YLIMANL"/>
<dbReference type="PANTHER" id="PTHR31388">
    <property type="entry name" value="PEROXIDASE 72-RELATED"/>
    <property type="match status" value="1"/>
</dbReference>
<reference evidence="14 15" key="1">
    <citation type="journal article" date="2018" name="Nat. Genet.">
        <title>The Rosa genome provides new insights in the design of modern roses.</title>
        <authorList>
            <person name="Bendahmane M."/>
        </authorList>
    </citation>
    <scope>NUCLEOTIDE SEQUENCE [LARGE SCALE GENOMIC DNA]</scope>
    <source>
        <strain evidence="15">cv. Old Blush</strain>
    </source>
</reference>
<feature type="signal peptide" evidence="12">
    <location>
        <begin position="1"/>
        <end position="19"/>
    </location>
</feature>
<evidence type="ECO:0000256" key="8">
    <source>
        <dbReference type="ARBA" id="ARBA00023004"/>
    </source>
</evidence>
<comment type="caution">
    <text evidence="14">The sequence shown here is derived from an EMBL/GenBank/DDBJ whole genome shotgun (WGS) entry which is preliminary data.</text>
</comment>
<dbReference type="InterPro" id="IPR010255">
    <property type="entry name" value="Haem_peroxidase_sf"/>
</dbReference>
<dbReference type="GO" id="GO:0006979">
    <property type="term" value="P:response to oxidative stress"/>
    <property type="evidence" value="ECO:0007669"/>
    <property type="project" value="InterPro"/>
</dbReference>
<evidence type="ECO:0000256" key="7">
    <source>
        <dbReference type="ARBA" id="ARBA00023002"/>
    </source>
</evidence>
<feature type="binding site" evidence="9">
    <location>
        <position position="74"/>
    </location>
    <ligand>
        <name>Ca(2+)</name>
        <dbReference type="ChEBI" id="CHEBI:29108"/>
        <label>1</label>
    </ligand>
</feature>
<keyword evidence="7 14" id="KW-0560">Oxidoreductase</keyword>
<dbReference type="InterPro" id="IPR002016">
    <property type="entry name" value="Haem_peroxidase"/>
</dbReference>
<dbReference type="Gene3D" id="1.10.520.10">
    <property type="match status" value="1"/>
</dbReference>
<sequence>MKILTVYLIMANLLVLNTAFYSSTCPHVMRIIYSFVSKAVQAEANMRASLKQLIYIHGCDALVLLNETEQFRSEKSALPNVDSLKGFKVIDAIKYYLEILCPGAAAIIYKIYYILHTHNYIYIYI</sequence>
<evidence type="ECO:0000259" key="13">
    <source>
        <dbReference type="PROSITE" id="PS50873"/>
    </source>
</evidence>
<evidence type="ECO:0000256" key="3">
    <source>
        <dbReference type="ARBA" id="ARBA00012313"/>
    </source>
</evidence>
<name>A0A2P6RCY9_ROSCH</name>
<evidence type="ECO:0000256" key="9">
    <source>
        <dbReference type="PIRSR" id="PIRSR600823-3"/>
    </source>
</evidence>
<comment type="catalytic activity">
    <reaction evidence="1">
        <text>2 a phenolic donor + H2O2 = 2 a phenolic radical donor + 2 H2O</text>
        <dbReference type="Rhea" id="RHEA:56136"/>
        <dbReference type="ChEBI" id="CHEBI:15377"/>
        <dbReference type="ChEBI" id="CHEBI:16240"/>
        <dbReference type="ChEBI" id="CHEBI:139520"/>
        <dbReference type="ChEBI" id="CHEBI:139521"/>
        <dbReference type="EC" id="1.11.1.7"/>
    </reaction>
</comment>
<keyword evidence="4 14" id="KW-0575">Peroxidase</keyword>
<dbReference type="SUPFAM" id="SSF48113">
    <property type="entry name" value="Heme-dependent peroxidases"/>
    <property type="match status" value="1"/>
</dbReference>
<protein>
    <recommendedName>
        <fullName evidence="3">peroxidase</fullName>
        <ecNumber evidence="3">1.11.1.7</ecNumber>
    </recommendedName>
</protein>
<organism evidence="14 15">
    <name type="scientific">Rosa chinensis</name>
    <name type="common">China rose</name>
    <dbReference type="NCBI Taxonomy" id="74649"/>
    <lineage>
        <taxon>Eukaryota</taxon>
        <taxon>Viridiplantae</taxon>
        <taxon>Streptophyta</taxon>
        <taxon>Embryophyta</taxon>
        <taxon>Tracheophyta</taxon>
        <taxon>Spermatophyta</taxon>
        <taxon>Magnoliopsida</taxon>
        <taxon>eudicotyledons</taxon>
        <taxon>Gunneridae</taxon>
        <taxon>Pentapetalae</taxon>
        <taxon>rosids</taxon>
        <taxon>fabids</taxon>
        <taxon>Rosales</taxon>
        <taxon>Rosaceae</taxon>
        <taxon>Rosoideae</taxon>
        <taxon>Rosoideae incertae sedis</taxon>
        <taxon>Rosa</taxon>
    </lineage>
</organism>
<evidence type="ECO:0000256" key="12">
    <source>
        <dbReference type="SAM" id="SignalP"/>
    </source>
</evidence>
<feature type="binding site" evidence="9">
    <location>
        <position position="58"/>
    </location>
    <ligand>
        <name>Ca(2+)</name>
        <dbReference type="ChEBI" id="CHEBI:29108"/>
        <label>1</label>
    </ligand>
</feature>
<feature type="disulfide bond" evidence="10">
    <location>
        <begin position="25"/>
        <end position="101"/>
    </location>
</feature>
<dbReference type="InterPro" id="IPR000823">
    <property type="entry name" value="Peroxidase_pln"/>
</dbReference>
<keyword evidence="15" id="KW-1185">Reference proteome</keyword>
<accession>A0A2P6RCY9</accession>
<gene>
    <name evidence="14" type="ORF">RchiOBHm_Chr3g0477551</name>
</gene>
<keyword evidence="6 9" id="KW-0479">Metal-binding</keyword>
<evidence type="ECO:0000256" key="11">
    <source>
        <dbReference type="RuleBase" id="RU004241"/>
    </source>
</evidence>
<evidence type="ECO:0000256" key="6">
    <source>
        <dbReference type="ARBA" id="ARBA00022723"/>
    </source>
</evidence>
<dbReference type="EMBL" id="PDCK01000041">
    <property type="protein sequence ID" value="PRQ44286.1"/>
    <property type="molecule type" value="Genomic_DNA"/>
</dbReference>
<proteinExistence type="inferred from homology"/>
<keyword evidence="12" id="KW-0732">Signal</keyword>
<comment type="cofactor">
    <cofactor evidence="2">
        <name>heme b</name>
        <dbReference type="ChEBI" id="CHEBI:60344"/>
    </cofactor>
</comment>
<evidence type="ECO:0000256" key="5">
    <source>
        <dbReference type="ARBA" id="ARBA00022617"/>
    </source>
</evidence>
<feature type="domain" description="Plant heme peroxidase family profile" evidence="13">
    <location>
        <begin position="15"/>
        <end position="106"/>
    </location>
</feature>
<dbReference type="EC" id="1.11.1.7" evidence="3"/>
<keyword evidence="9" id="KW-0106">Calcium</keyword>
<feature type="binding site" evidence="9">
    <location>
        <position position="60"/>
    </location>
    <ligand>
        <name>Ca(2+)</name>
        <dbReference type="ChEBI" id="CHEBI:29108"/>
        <label>1</label>
    </ligand>
</feature>
<dbReference type="GO" id="GO:0020037">
    <property type="term" value="F:heme binding"/>
    <property type="evidence" value="ECO:0007669"/>
    <property type="project" value="InterPro"/>
</dbReference>
<evidence type="ECO:0000256" key="2">
    <source>
        <dbReference type="ARBA" id="ARBA00001970"/>
    </source>
</evidence>
<keyword evidence="8" id="KW-0408">Iron</keyword>
<keyword evidence="5" id="KW-0349">Heme</keyword>
<evidence type="ECO:0000313" key="15">
    <source>
        <dbReference type="Proteomes" id="UP000238479"/>
    </source>
</evidence>
<evidence type="ECO:0000313" key="14">
    <source>
        <dbReference type="EMBL" id="PRQ44286.1"/>
    </source>
</evidence>
<feature type="chain" id="PRO_5015170348" description="peroxidase" evidence="12">
    <location>
        <begin position="20"/>
        <end position="125"/>
    </location>
</feature>
<dbReference type="PRINTS" id="PR00461">
    <property type="entry name" value="PLPEROXIDASE"/>
</dbReference>
<dbReference type="Gramene" id="PRQ44286">
    <property type="protein sequence ID" value="PRQ44286"/>
    <property type="gene ID" value="RchiOBHm_Chr3g0477551"/>
</dbReference>
<comment type="cofactor">
    <cofactor evidence="9">
        <name>Ca(2+)</name>
        <dbReference type="ChEBI" id="CHEBI:29108"/>
    </cofactor>
    <text evidence="9">Binds 2 calcium ions per subunit.</text>
</comment>
<dbReference type="AlphaFoldDB" id="A0A2P6RCY9"/>
<dbReference type="GO" id="GO:0140825">
    <property type="term" value="F:lactoperoxidase activity"/>
    <property type="evidence" value="ECO:0007669"/>
    <property type="project" value="UniProtKB-EC"/>
</dbReference>